<feature type="region of interest" description="Disordered" evidence="1">
    <location>
        <begin position="77"/>
        <end position="96"/>
    </location>
</feature>
<feature type="domain" description="Peroxisomal membrane protein PEX14-like KPWE" evidence="2">
    <location>
        <begin position="125"/>
        <end position="171"/>
    </location>
</feature>
<dbReference type="Pfam" id="PF17733">
    <property type="entry name" value="KPWE_dom"/>
    <property type="match status" value="1"/>
</dbReference>
<evidence type="ECO:0000259" key="2">
    <source>
        <dbReference type="Pfam" id="PF17733"/>
    </source>
</evidence>
<evidence type="ECO:0000259" key="3">
    <source>
        <dbReference type="Pfam" id="PF25871"/>
    </source>
</evidence>
<reference evidence="4" key="1">
    <citation type="journal article" date="2020" name="Stud. Mycol.">
        <title>101 Dothideomycetes genomes: a test case for predicting lifestyles and emergence of pathogens.</title>
        <authorList>
            <person name="Haridas S."/>
            <person name="Albert R."/>
            <person name="Binder M."/>
            <person name="Bloem J."/>
            <person name="Labutti K."/>
            <person name="Salamov A."/>
            <person name="Andreopoulos B."/>
            <person name="Baker S."/>
            <person name="Barry K."/>
            <person name="Bills G."/>
            <person name="Bluhm B."/>
            <person name="Cannon C."/>
            <person name="Castanera R."/>
            <person name="Culley D."/>
            <person name="Daum C."/>
            <person name="Ezra D."/>
            <person name="Gonzalez J."/>
            <person name="Henrissat B."/>
            <person name="Kuo A."/>
            <person name="Liang C."/>
            <person name="Lipzen A."/>
            <person name="Lutzoni F."/>
            <person name="Magnuson J."/>
            <person name="Mondo S."/>
            <person name="Nolan M."/>
            <person name="Ohm R."/>
            <person name="Pangilinan J."/>
            <person name="Park H.-J."/>
            <person name="Ramirez L."/>
            <person name="Alfaro M."/>
            <person name="Sun H."/>
            <person name="Tritt A."/>
            <person name="Yoshinaga Y."/>
            <person name="Zwiers L.-H."/>
            <person name="Turgeon B."/>
            <person name="Goodwin S."/>
            <person name="Spatafora J."/>
            <person name="Crous P."/>
            <person name="Grigoriev I."/>
        </authorList>
    </citation>
    <scope>NUCLEOTIDE SEQUENCE</scope>
    <source>
        <strain evidence="4">CBS 101060</strain>
    </source>
</reference>
<evidence type="ECO:0000313" key="4">
    <source>
        <dbReference type="EMBL" id="KAF2837109.1"/>
    </source>
</evidence>
<dbReference type="Pfam" id="PF25871">
    <property type="entry name" value="HTH_76"/>
    <property type="match status" value="1"/>
</dbReference>
<feature type="compositionally biased region" description="Low complexity" evidence="1">
    <location>
        <begin position="109"/>
        <end position="123"/>
    </location>
</feature>
<dbReference type="PANTHER" id="PTHR36855:SF1">
    <property type="entry name" value="PEROXISOME MEMBRANE ANCHOR PROTEIN PEX14P N-TERMINAL DOMAIN-CONTAINING PROTEIN"/>
    <property type="match status" value="1"/>
</dbReference>
<feature type="region of interest" description="Disordered" evidence="1">
    <location>
        <begin position="154"/>
        <end position="185"/>
    </location>
</feature>
<dbReference type="OrthoDB" id="9936937at2759"/>
<dbReference type="InterPro" id="IPR058841">
    <property type="entry name" value="HTH_76"/>
</dbReference>
<dbReference type="AlphaFoldDB" id="A0A9P4S702"/>
<organism evidence="4 5">
    <name type="scientific">Patellaria atrata CBS 101060</name>
    <dbReference type="NCBI Taxonomy" id="1346257"/>
    <lineage>
        <taxon>Eukaryota</taxon>
        <taxon>Fungi</taxon>
        <taxon>Dikarya</taxon>
        <taxon>Ascomycota</taxon>
        <taxon>Pezizomycotina</taxon>
        <taxon>Dothideomycetes</taxon>
        <taxon>Dothideomycetes incertae sedis</taxon>
        <taxon>Patellariales</taxon>
        <taxon>Patellariaceae</taxon>
        <taxon>Patellaria</taxon>
    </lineage>
</organism>
<keyword evidence="5" id="KW-1185">Reference proteome</keyword>
<feature type="region of interest" description="Disordered" evidence="1">
    <location>
        <begin position="104"/>
        <end position="126"/>
    </location>
</feature>
<feature type="compositionally biased region" description="Polar residues" evidence="1">
    <location>
        <begin position="172"/>
        <end position="185"/>
    </location>
</feature>
<sequence>MSPSATVYAEVDQYPWDTDEDFQGGLSAILGSTSSPEQANELALRARCFYYSRKFDTPVDFDAYKVYRAQHSSDVLSKVNGPVNSPPLAKPAADIPEPPVLLSAHQTTSNAPSANPPSSNDPAAPYPTSFAHIVDLITTGRPIPGIKEIADTVLEGQGTQSSKPLRKKPWENTATSVDTASHTKP</sequence>
<dbReference type="EMBL" id="MU006101">
    <property type="protein sequence ID" value="KAF2837109.1"/>
    <property type="molecule type" value="Genomic_DNA"/>
</dbReference>
<evidence type="ECO:0000313" key="5">
    <source>
        <dbReference type="Proteomes" id="UP000799429"/>
    </source>
</evidence>
<dbReference type="InterPro" id="IPR040554">
    <property type="entry name" value="KPWE_PEX14_dom"/>
</dbReference>
<dbReference type="Proteomes" id="UP000799429">
    <property type="component" value="Unassembled WGS sequence"/>
</dbReference>
<accession>A0A9P4S702</accession>
<comment type="caution">
    <text evidence="4">The sequence shown here is derived from an EMBL/GenBank/DDBJ whole genome shotgun (WGS) entry which is preliminary data.</text>
</comment>
<name>A0A9P4S702_9PEZI</name>
<proteinExistence type="predicted"/>
<dbReference type="PANTHER" id="PTHR36855">
    <property type="entry name" value="CHROMOSOME 10, WHOLE GENOME SHOTGUN SEQUENCE"/>
    <property type="match status" value="1"/>
</dbReference>
<evidence type="ECO:0000256" key="1">
    <source>
        <dbReference type="SAM" id="MobiDB-lite"/>
    </source>
</evidence>
<gene>
    <name evidence="4" type="ORF">M501DRAFT_1006994</name>
</gene>
<protein>
    <submittedName>
        <fullName evidence="4">Uncharacterized protein</fullName>
    </submittedName>
</protein>
<feature type="domain" description="PEX14-like helix-turn-helix" evidence="3">
    <location>
        <begin position="6"/>
        <end position="71"/>
    </location>
</feature>